<sequence>MAEKIRRSGVRISHDRLFISILPSILGRPQRCNFRLMLIRSFRYGVLDCSKYKNSEIFSIMEITGGVGINRLVPSACMHTILVFLKIQVWYKSDKSSVE</sequence>
<reference evidence="1" key="1">
    <citation type="submission" date="2021-02" db="EMBL/GenBank/DDBJ databases">
        <authorList>
            <person name="Nowell W R."/>
        </authorList>
    </citation>
    <scope>NUCLEOTIDE SEQUENCE</scope>
</reference>
<dbReference type="EMBL" id="CAJOBS010000681">
    <property type="protein sequence ID" value="CAF4624227.1"/>
    <property type="molecule type" value="Genomic_DNA"/>
</dbReference>
<dbReference type="EMBL" id="CAJOBQ010000564">
    <property type="protein sequence ID" value="CAF4381477.1"/>
    <property type="molecule type" value="Genomic_DNA"/>
</dbReference>
<evidence type="ECO:0000313" key="1">
    <source>
        <dbReference type="EMBL" id="CAF4381477.1"/>
    </source>
</evidence>
<comment type="caution">
    <text evidence="1">The sequence shown here is derived from an EMBL/GenBank/DDBJ whole genome shotgun (WGS) entry which is preliminary data.</text>
</comment>
<dbReference type="Proteomes" id="UP000663838">
    <property type="component" value="Unassembled WGS sequence"/>
</dbReference>
<proteinExistence type="predicted"/>
<dbReference type="Proteomes" id="UP000663862">
    <property type="component" value="Unassembled WGS sequence"/>
</dbReference>
<name>A0A820MVJ3_9BILA</name>
<evidence type="ECO:0000313" key="2">
    <source>
        <dbReference type="EMBL" id="CAF4624227.1"/>
    </source>
</evidence>
<accession>A0A820MVJ3</accession>
<organism evidence="1 3">
    <name type="scientific">Rotaria socialis</name>
    <dbReference type="NCBI Taxonomy" id="392032"/>
    <lineage>
        <taxon>Eukaryota</taxon>
        <taxon>Metazoa</taxon>
        <taxon>Spiralia</taxon>
        <taxon>Gnathifera</taxon>
        <taxon>Rotifera</taxon>
        <taxon>Eurotatoria</taxon>
        <taxon>Bdelloidea</taxon>
        <taxon>Philodinida</taxon>
        <taxon>Philodinidae</taxon>
        <taxon>Rotaria</taxon>
    </lineage>
</organism>
<dbReference type="AlphaFoldDB" id="A0A820MVJ3"/>
<evidence type="ECO:0000313" key="3">
    <source>
        <dbReference type="Proteomes" id="UP000663862"/>
    </source>
</evidence>
<gene>
    <name evidence="2" type="ORF">TOA249_LOCUS12167</name>
    <name evidence="1" type="ORF">TSG867_LOCUS11618</name>
</gene>
<protein>
    <submittedName>
        <fullName evidence="1">Uncharacterized protein</fullName>
    </submittedName>
</protein>